<reference evidence="6 7" key="1">
    <citation type="journal article" date="2021" name="Nat. Commun.">
        <title>Genetic determinants of endophytism in the Arabidopsis root mycobiome.</title>
        <authorList>
            <person name="Mesny F."/>
            <person name="Miyauchi S."/>
            <person name="Thiergart T."/>
            <person name="Pickel B."/>
            <person name="Atanasova L."/>
            <person name="Karlsson M."/>
            <person name="Huettel B."/>
            <person name="Barry K.W."/>
            <person name="Haridas S."/>
            <person name="Chen C."/>
            <person name="Bauer D."/>
            <person name="Andreopoulos W."/>
            <person name="Pangilinan J."/>
            <person name="LaButti K."/>
            <person name="Riley R."/>
            <person name="Lipzen A."/>
            <person name="Clum A."/>
            <person name="Drula E."/>
            <person name="Henrissat B."/>
            <person name="Kohler A."/>
            <person name="Grigoriev I.V."/>
            <person name="Martin F.M."/>
            <person name="Hacquard S."/>
        </authorList>
    </citation>
    <scope>NUCLEOTIDE SEQUENCE [LARGE SCALE GENOMIC DNA]</scope>
    <source>
        <strain evidence="6 7">MPI-CAGE-CH-0241</strain>
    </source>
</reference>
<dbReference type="OrthoDB" id="3548654at2759"/>
<feature type="compositionally biased region" description="Basic and acidic residues" evidence="4">
    <location>
        <begin position="448"/>
        <end position="458"/>
    </location>
</feature>
<accession>A0A9P9AUP3</accession>
<keyword evidence="1" id="KW-0805">Transcription regulation</keyword>
<dbReference type="InterPro" id="IPR051127">
    <property type="entry name" value="Fungal_SecMet_Regulators"/>
</dbReference>
<dbReference type="Proteomes" id="UP000777438">
    <property type="component" value="Unassembled WGS sequence"/>
</dbReference>
<dbReference type="InterPro" id="IPR007219">
    <property type="entry name" value="XnlR_reg_dom"/>
</dbReference>
<dbReference type="GO" id="GO:0003677">
    <property type="term" value="F:DNA binding"/>
    <property type="evidence" value="ECO:0007669"/>
    <property type="project" value="InterPro"/>
</dbReference>
<feature type="region of interest" description="Disordered" evidence="4">
    <location>
        <begin position="448"/>
        <end position="498"/>
    </location>
</feature>
<evidence type="ECO:0000256" key="2">
    <source>
        <dbReference type="ARBA" id="ARBA00023163"/>
    </source>
</evidence>
<evidence type="ECO:0000259" key="5">
    <source>
        <dbReference type="SMART" id="SM00906"/>
    </source>
</evidence>
<dbReference type="EMBL" id="JAGPYM010000004">
    <property type="protein sequence ID" value="KAH6895914.1"/>
    <property type="molecule type" value="Genomic_DNA"/>
</dbReference>
<name>A0A9P9AUP3_9HYPO</name>
<evidence type="ECO:0000256" key="1">
    <source>
        <dbReference type="ARBA" id="ARBA00023015"/>
    </source>
</evidence>
<comment type="caution">
    <text evidence="6">The sequence shown here is derived from an EMBL/GenBank/DDBJ whole genome shotgun (WGS) entry which is preliminary data.</text>
</comment>
<evidence type="ECO:0000313" key="7">
    <source>
        <dbReference type="Proteomes" id="UP000777438"/>
    </source>
</evidence>
<dbReference type="CDD" id="cd12148">
    <property type="entry name" value="fungal_TF_MHR"/>
    <property type="match status" value="1"/>
</dbReference>
<keyword evidence="2" id="KW-0804">Transcription</keyword>
<dbReference type="GO" id="GO:0006351">
    <property type="term" value="P:DNA-templated transcription"/>
    <property type="evidence" value="ECO:0007669"/>
    <property type="project" value="InterPro"/>
</dbReference>
<dbReference type="PANTHER" id="PTHR47424">
    <property type="entry name" value="REGULATORY PROTEIN GAL4"/>
    <property type="match status" value="1"/>
</dbReference>
<evidence type="ECO:0000256" key="3">
    <source>
        <dbReference type="ARBA" id="ARBA00023242"/>
    </source>
</evidence>
<keyword evidence="7" id="KW-1185">Reference proteome</keyword>
<organism evidence="6 7">
    <name type="scientific">Thelonectria olida</name>
    <dbReference type="NCBI Taxonomy" id="1576542"/>
    <lineage>
        <taxon>Eukaryota</taxon>
        <taxon>Fungi</taxon>
        <taxon>Dikarya</taxon>
        <taxon>Ascomycota</taxon>
        <taxon>Pezizomycotina</taxon>
        <taxon>Sordariomycetes</taxon>
        <taxon>Hypocreomycetidae</taxon>
        <taxon>Hypocreales</taxon>
        <taxon>Nectriaceae</taxon>
        <taxon>Thelonectria</taxon>
    </lineage>
</organism>
<proteinExistence type="predicted"/>
<gene>
    <name evidence="6" type="ORF">B0T10DRAFT_229124</name>
</gene>
<evidence type="ECO:0000256" key="4">
    <source>
        <dbReference type="SAM" id="MobiDB-lite"/>
    </source>
</evidence>
<dbReference type="PANTHER" id="PTHR47424:SF6">
    <property type="entry name" value="PROLINE UTILIZATION TRANS-ACTIVATOR"/>
    <property type="match status" value="1"/>
</dbReference>
<feature type="domain" description="Xylanolytic transcriptional activator regulatory" evidence="5">
    <location>
        <begin position="163"/>
        <end position="237"/>
    </location>
</feature>
<sequence length="537" mass="61077">MLFRHHLQESDLPNIPINEESRAYDLNWASSPFDKPLSFDGLPSPDHAIYLIESLKFHVGQLFHLFDEKRFMQRLRDFYADPAQHVKRDRIWYVQFLAVLALGKAVATNPAKGSRTLPGSALFSRAMSLMPDSSYLFNDALTAIETLCVVALYLQSADMRNSAYIYTSQAMGMSLVFGLHRERPTDGGWSSETVSRCQRVWWTVYILERNFACTMGVPMTIHEEDITTPMPDKKDASLYVHVRISGLIFQVIRKIYGVEGRLQANFLPSVKEVLARIASIAGDLNGRFPLPSEGTEDIISRASAHLHLVYHQAILLTMYPLLMYLVQTRLREGTQGSIDSRALSETTKALLKSCAESCSTMMRILSSLRKEGLLESFLPFDLERIFSAAFVLRMLRFVMPRLRNYRALRSESILLLDDLTHRGSIPATFRKSELESLETMMGIWRAEESRRTQDRVEISDENPPPARPQQAVQTPLGDLPEPGLEEFESNLDDPSTMSPGHLLSLVELVDFQEGTMDTDMTWMDAWLWENPEELPTT</sequence>
<keyword evidence="3" id="KW-0539">Nucleus</keyword>
<dbReference type="Pfam" id="PF04082">
    <property type="entry name" value="Fungal_trans"/>
    <property type="match status" value="1"/>
</dbReference>
<dbReference type="AlphaFoldDB" id="A0A9P9AUP3"/>
<evidence type="ECO:0000313" key="6">
    <source>
        <dbReference type="EMBL" id="KAH6895914.1"/>
    </source>
</evidence>
<dbReference type="GO" id="GO:0008270">
    <property type="term" value="F:zinc ion binding"/>
    <property type="evidence" value="ECO:0007669"/>
    <property type="project" value="InterPro"/>
</dbReference>
<dbReference type="SMART" id="SM00906">
    <property type="entry name" value="Fungal_trans"/>
    <property type="match status" value="1"/>
</dbReference>
<protein>
    <submittedName>
        <fullName evidence="6">Fungal-specific transcription factor domain-containing protein</fullName>
    </submittedName>
</protein>